<sequence>MSVYIQNPFAASGTIVYGDRFIGRWDDLKVVANRVVTPDEPGNLAIIGDHRIGKSSLAYKAIIDRKNELIAKKQLPIWIDLGRYDHFPSFFRALVIQCYDELEDLGWLTELIKREYQRFLESDFSWNESYDRSTRFFKKVRQEGIKVLFILDEFDHARHLFKEKIVAFQGLRELSYNPEWRVTFITLSRRTIQEIETQSQAGSSFAGIFYNHYLAMFDEPSLQEYFSRLSSVGLSLDSEMQKHIQYFCGSHPYLLEMLGYKIVESFRESQQINVDYIAQQLESSFLEQYDRMTYLLQEDASLNILLQILFGPQVADSKQIYKELHRFLNYGLIQPTKQDTYEAFSHHFTMYLKLIERQIDLWPIWSETELALRRLITTKMIEMYGEKWIEKIEEAHPEKLKPMFDKCRESQQREEKAFGSRASQNLIDFTYPRDLFQIIFAKWKDVFKPILGKDANYWGERATLLSKIRNPLAHNRDAVLYDYLTLRSR</sequence>
<evidence type="ECO:0000313" key="2">
    <source>
        <dbReference type="EMBL" id="GAK57060.1"/>
    </source>
</evidence>
<evidence type="ECO:0000313" key="3">
    <source>
        <dbReference type="Proteomes" id="UP000030661"/>
    </source>
</evidence>
<proteinExistence type="predicted"/>
<dbReference type="Gene3D" id="3.40.50.300">
    <property type="entry name" value="P-loop containing nucleotide triphosphate hydrolases"/>
    <property type="match status" value="1"/>
</dbReference>
<accession>A0A081BXK5</accession>
<organism evidence="2">
    <name type="scientific">Vecturithrix granuli</name>
    <dbReference type="NCBI Taxonomy" id="1499967"/>
    <lineage>
        <taxon>Bacteria</taxon>
        <taxon>Candidatus Moduliflexota</taxon>
        <taxon>Candidatus Vecturitrichia</taxon>
        <taxon>Candidatus Vecturitrichales</taxon>
        <taxon>Candidatus Vecturitrichaceae</taxon>
        <taxon>Candidatus Vecturithrix</taxon>
    </lineage>
</organism>
<protein>
    <recommendedName>
        <fullName evidence="1">Swt1-like HEPN domain-containing protein</fullName>
    </recommendedName>
</protein>
<name>A0A081BXK5_VECG1</name>
<dbReference type="InterPro" id="IPR041650">
    <property type="entry name" value="HEPN_Swt1"/>
</dbReference>
<dbReference type="InterPro" id="IPR027417">
    <property type="entry name" value="P-loop_NTPase"/>
</dbReference>
<dbReference type="SUPFAM" id="SSF52540">
    <property type="entry name" value="P-loop containing nucleoside triphosphate hydrolases"/>
    <property type="match status" value="1"/>
</dbReference>
<dbReference type="EMBL" id="DF820465">
    <property type="protein sequence ID" value="GAK57060.1"/>
    <property type="molecule type" value="Genomic_DNA"/>
</dbReference>
<dbReference type="eggNOG" id="COG1672">
    <property type="taxonomic scope" value="Bacteria"/>
</dbReference>
<dbReference type="Proteomes" id="UP000030661">
    <property type="component" value="Unassembled WGS sequence"/>
</dbReference>
<dbReference type="AlphaFoldDB" id="A0A081BXK5"/>
<reference evidence="2" key="1">
    <citation type="journal article" date="2015" name="PeerJ">
        <title>First genomic representation of candidate bacterial phylum KSB3 points to enhanced environmental sensing as a trigger of wastewater bulking.</title>
        <authorList>
            <person name="Sekiguchi Y."/>
            <person name="Ohashi A."/>
            <person name="Parks D.H."/>
            <person name="Yamauchi T."/>
            <person name="Tyson G.W."/>
            <person name="Hugenholtz P."/>
        </authorList>
    </citation>
    <scope>NUCLEOTIDE SEQUENCE [LARGE SCALE GENOMIC DNA]</scope>
</reference>
<keyword evidence="3" id="KW-1185">Reference proteome</keyword>
<dbReference type="Pfam" id="PF18731">
    <property type="entry name" value="HEPN_Swt1"/>
    <property type="match status" value="1"/>
</dbReference>
<feature type="domain" description="Swt1-like HEPN" evidence="1">
    <location>
        <begin position="371"/>
        <end position="477"/>
    </location>
</feature>
<gene>
    <name evidence="2" type="ORF">U27_04024</name>
</gene>
<evidence type="ECO:0000259" key="1">
    <source>
        <dbReference type="Pfam" id="PF18731"/>
    </source>
</evidence>
<dbReference type="HOGENOM" id="CLU_557430_0_0_0"/>